<proteinExistence type="predicted"/>
<dbReference type="Gene3D" id="2.60.120.200">
    <property type="match status" value="1"/>
</dbReference>
<feature type="domain" description="Alginate lyase 2" evidence="2">
    <location>
        <begin position="41"/>
        <end position="214"/>
    </location>
</feature>
<accession>A0A843UWY4</accession>
<dbReference type="Pfam" id="PF08787">
    <property type="entry name" value="Alginate_lyase2"/>
    <property type="match status" value="1"/>
</dbReference>
<evidence type="ECO:0000259" key="2">
    <source>
        <dbReference type="Pfam" id="PF08787"/>
    </source>
</evidence>
<protein>
    <recommendedName>
        <fullName evidence="2">Alginate lyase 2 domain-containing protein</fullName>
    </recommendedName>
</protein>
<dbReference type="Proteomes" id="UP000652761">
    <property type="component" value="Unassembled WGS sequence"/>
</dbReference>
<dbReference type="AlphaFoldDB" id="A0A843UWY4"/>
<reference evidence="3" key="1">
    <citation type="submission" date="2017-07" db="EMBL/GenBank/DDBJ databases">
        <title>Taro Niue Genome Assembly and Annotation.</title>
        <authorList>
            <person name="Atibalentja N."/>
            <person name="Keating K."/>
            <person name="Fields C.J."/>
        </authorList>
    </citation>
    <scope>NUCLEOTIDE SEQUENCE</scope>
    <source>
        <strain evidence="3">Niue_2</strain>
        <tissue evidence="3">Leaf</tissue>
    </source>
</reference>
<gene>
    <name evidence="3" type="ORF">Taro_017721</name>
</gene>
<organism evidence="3 4">
    <name type="scientific">Colocasia esculenta</name>
    <name type="common">Wild taro</name>
    <name type="synonym">Arum esculentum</name>
    <dbReference type="NCBI Taxonomy" id="4460"/>
    <lineage>
        <taxon>Eukaryota</taxon>
        <taxon>Viridiplantae</taxon>
        <taxon>Streptophyta</taxon>
        <taxon>Embryophyta</taxon>
        <taxon>Tracheophyta</taxon>
        <taxon>Spermatophyta</taxon>
        <taxon>Magnoliopsida</taxon>
        <taxon>Liliopsida</taxon>
        <taxon>Araceae</taxon>
        <taxon>Aroideae</taxon>
        <taxon>Colocasieae</taxon>
        <taxon>Colocasia</taxon>
    </lineage>
</organism>
<dbReference type="SUPFAM" id="SSF49899">
    <property type="entry name" value="Concanavalin A-like lectins/glucanases"/>
    <property type="match status" value="1"/>
</dbReference>
<name>A0A843UWY4_COLES</name>
<comment type="caution">
    <text evidence="3">The sequence shown here is derived from an EMBL/GenBank/DDBJ whole genome shotgun (WGS) entry which is preliminary data.</text>
</comment>
<feature type="chain" id="PRO_5032779481" description="Alginate lyase 2 domain-containing protein" evidence="1">
    <location>
        <begin position="28"/>
        <end position="217"/>
    </location>
</feature>
<evidence type="ECO:0000313" key="3">
    <source>
        <dbReference type="EMBL" id="MQL85213.1"/>
    </source>
</evidence>
<sequence length="217" mass="24607">MAASRLVLLFAVVALQLAPAHMPTCAADPTDGFTSVPLTEANFVIQKPYNMPLDQRYSFVNGVRRLWVFDDDEPFQAGNPTLPRTEIRFTGYDYSSGVWQFEGYGYVPEGTTGTSIVQIHRDTNGATEMMLRVYNGELRNYRTAVVATNVYDRWMRINVIHNADTGEVRVFIDGVQGLQVVSDKGPATFYFKCGVYTQNDSSHCMESRWRDIKLYMK</sequence>
<dbReference type="PANTHER" id="PTHR33681:SF11">
    <property type="entry name" value="ALGINATE LYASE"/>
    <property type="match status" value="1"/>
</dbReference>
<dbReference type="InterPro" id="IPR014895">
    <property type="entry name" value="Alginate_lyase_2"/>
</dbReference>
<dbReference type="PANTHER" id="PTHR33681">
    <property type="entry name" value="BINDING PROTEIN, PUTATIVE, EXPRESSED-RELATED"/>
    <property type="match status" value="1"/>
</dbReference>
<keyword evidence="4" id="KW-1185">Reference proteome</keyword>
<dbReference type="InterPro" id="IPR013320">
    <property type="entry name" value="ConA-like_dom_sf"/>
</dbReference>
<evidence type="ECO:0000256" key="1">
    <source>
        <dbReference type="SAM" id="SignalP"/>
    </source>
</evidence>
<feature type="signal peptide" evidence="1">
    <location>
        <begin position="1"/>
        <end position="27"/>
    </location>
</feature>
<keyword evidence="1" id="KW-0732">Signal</keyword>
<dbReference type="EMBL" id="NMUH01000814">
    <property type="protein sequence ID" value="MQL85213.1"/>
    <property type="molecule type" value="Genomic_DNA"/>
</dbReference>
<dbReference type="OrthoDB" id="4221926at2759"/>
<evidence type="ECO:0000313" key="4">
    <source>
        <dbReference type="Proteomes" id="UP000652761"/>
    </source>
</evidence>